<reference evidence="1 2" key="1">
    <citation type="submission" date="2015-08" db="EMBL/GenBank/DDBJ databases">
        <title>The genome of the Asian arowana (Scleropages formosus).</title>
        <authorList>
            <person name="Tan M.H."/>
            <person name="Gan H.M."/>
            <person name="Croft L.J."/>
            <person name="Austin C.M."/>
        </authorList>
    </citation>
    <scope>NUCLEOTIDE SEQUENCE [LARGE SCALE GENOMIC DNA]</scope>
    <source>
        <strain evidence="1">Aro1</strain>
    </source>
</reference>
<name>A0A0P7UTT4_SCLFO</name>
<sequence length="98" mass="11493">MTPMSTETPLITRTPIISLFRRVIEMMSAEDYLMLMPCAQQGHYRFCDALFMLGEHQRAVMANERAQELCYKDADGVRDLLQQNIRFKMEMEPSRGRM</sequence>
<dbReference type="EMBL" id="JARO02002211">
    <property type="protein sequence ID" value="KPP73270.1"/>
    <property type="molecule type" value="Genomic_DNA"/>
</dbReference>
<organism evidence="1 2">
    <name type="scientific">Scleropages formosus</name>
    <name type="common">Asian bonytongue</name>
    <name type="synonym">Osteoglossum formosum</name>
    <dbReference type="NCBI Taxonomy" id="113540"/>
    <lineage>
        <taxon>Eukaryota</taxon>
        <taxon>Metazoa</taxon>
        <taxon>Chordata</taxon>
        <taxon>Craniata</taxon>
        <taxon>Vertebrata</taxon>
        <taxon>Euteleostomi</taxon>
        <taxon>Actinopterygii</taxon>
        <taxon>Neopterygii</taxon>
        <taxon>Teleostei</taxon>
        <taxon>Osteoglossocephala</taxon>
        <taxon>Osteoglossomorpha</taxon>
        <taxon>Osteoglossiformes</taxon>
        <taxon>Osteoglossidae</taxon>
        <taxon>Scleropages</taxon>
    </lineage>
</organism>
<accession>A0A0P7UTT4</accession>
<gene>
    <name evidence="1" type="ORF">Z043_107661</name>
</gene>
<evidence type="ECO:0000313" key="1">
    <source>
        <dbReference type="EMBL" id="KPP73270.1"/>
    </source>
</evidence>
<proteinExistence type="predicted"/>
<comment type="caution">
    <text evidence="1">The sequence shown here is derived from an EMBL/GenBank/DDBJ whole genome shotgun (WGS) entry which is preliminary data.</text>
</comment>
<dbReference type="PANTHER" id="PTHR17550:SF4">
    <property type="entry name" value="E3 UBIQUITIN-PROTEIN LIGASE TTC3"/>
    <property type="match status" value="1"/>
</dbReference>
<dbReference type="Proteomes" id="UP000034805">
    <property type="component" value="Unassembled WGS sequence"/>
</dbReference>
<protein>
    <submittedName>
        <fullName evidence="1">Uncharacterized protein</fullName>
    </submittedName>
</protein>
<dbReference type="AlphaFoldDB" id="A0A0P7UTT4"/>
<dbReference type="PANTHER" id="PTHR17550">
    <property type="entry name" value="E3 UBIQUITIN-PROTEIN LIGASE TTC3"/>
    <property type="match status" value="1"/>
</dbReference>
<evidence type="ECO:0000313" key="2">
    <source>
        <dbReference type="Proteomes" id="UP000034805"/>
    </source>
</evidence>